<keyword evidence="1" id="KW-1133">Transmembrane helix</keyword>
<feature type="transmembrane region" description="Helical" evidence="1">
    <location>
        <begin position="30"/>
        <end position="49"/>
    </location>
</feature>
<feature type="transmembrane region" description="Helical" evidence="1">
    <location>
        <begin position="99"/>
        <end position="124"/>
    </location>
</feature>
<accession>A0A7C9IMN2</accession>
<evidence type="ECO:0000313" key="2">
    <source>
        <dbReference type="EMBL" id="MYL84701.1"/>
    </source>
</evidence>
<feature type="transmembrane region" description="Helical" evidence="1">
    <location>
        <begin position="168"/>
        <end position="186"/>
    </location>
</feature>
<keyword evidence="1" id="KW-0812">Transmembrane</keyword>
<dbReference type="Proteomes" id="UP000482487">
    <property type="component" value="Unassembled WGS sequence"/>
</dbReference>
<name>A0A7C9IMN2_9BACT</name>
<proteinExistence type="predicted"/>
<comment type="caution">
    <text evidence="2">The sequence shown here is derived from an EMBL/GenBank/DDBJ whole genome shotgun (WGS) entry which is preliminary data.</text>
</comment>
<keyword evidence="1" id="KW-0472">Membrane</keyword>
<feature type="transmembrane region" description="Helical" evidence="1">
    <location>
        <begin position="193"/>
        <end position="211"/>
    </location>
</feature>
<dbReference type="AlphaFoldDB" id="A0A7C9IMN2"/>
<evidence type="ECO:0000313" key="3">
    <source>
        <dbReference type="Proteomes" id="UP000482487"/>
    </source>
</evidence>
<evidence type="ECO:0000256" key="1">
    <source>
        <dbReference type="SAM" id="Phobius"/>
    </source>
</evidence>
<reference evidence="2 3" key="1">
    <citation type="submission" date="2020-01" db="EMBL/GenBank/DDBJ databases">
        <title>Genome sequence of Desulfovibrio aerotolerans DSM 16695(T).</title>
        <authorList>
            <person name="Karnachuk O."/>
            <person name="Avakyan M."/>
            <person name="Mardanov A."/>
            <person name="Kadnikov V."/>
            <person name="Ravin N."/>
        </authorList>
    </citation>
    <scope>NUCLEOTIDE SEQUENCE [LARGE SCALE GENOMIC DNA]</scope>
    <source>
        <strain evidence="2 3">DSM 16695</strain>
    </source>
</reference>
<organism evidence="2 3">
    <name type="scientific">Solidesulfovibrio aerotolerans</name>
    <dbReference type="NCBI Taxonomy" id="295255"/>
    <lineage>
        <taxon>Bacteria</taxon>
        <taxon>Pseudomonadati</taxon>
        <taxon>Thermodesulfobacteriota</taxon>
        <taxon>Desulfovibrionia</taxon>
        <taxon>Desulfovibrionales</taxon>
        <taxon>Desulfovibrionaceae</taxon>
        <taxon>Solidesulfovibrio</taxon>
    </lineage>
</organism>
<dbReference type="OrthoDB" id="5461411at2"/>
<sequence length="243" mass="24009">MGALGFAGAALVVLTGREIAAAYPAHLPMVILLAAVSLGAGLFLGARLVRWLAANNDPADAMAPALGFVAASLPLSLLLSRLGRGLAATAPAAFFPPGLATALLAGLVPLGLALGAAGALAVAAARRAEPTQPRKIWLYAGGGAVLGALFIVLVAVPKLSPINACLDIGIGCAAIGILSAAAAPAGNRNYETWLSLLAIVFVLLLPLSGLFDDKTNAWCEPAAAPAMPATPLALPAPAAPAAP</sequence>
<protein>
    <submittedName>
        <fullName evidence="2">Uncharacterized protein</fullName>
    </submittedName>
</protein>
<keyword evidence="3" id="KW-1185">Reference proteome</keyword>
<feature type="transmembrane region" description="Helical" evidence="1">
    <location>
        <begin position="136"/>
        <end position="156"/>
    </location>
</feature>
<gene>
    <name evidence="2" type="ORF">GTA51_16430</name>
</gene>
<dbReference type="EMBL" id="WVUD01000040">
    <property type="protein sequence ID" value="MYL84701.1"/>
    <property type="molecule type" value="Genomic_DNA"/>
</dbReference>
<feature type="transmembrane region" description="Helical" evidence="1">
    <location>
        <begin position="61"/>
        <end position="79"/>
    </location>
</feature>